<keyword evidence="2" id="KW-1185">Reference proteome</keyword>
<reference evidence="1 2" key="1">
    <citation type="submission" date="2014-04" db="EMBL/GenBank/DDBJ databases">
        <authorList>
            <consortium name="DOE Joint Genome Institute"/>
            <person name="Kuo A."/>
            <person name="Kohler A."/>
            <person name="Jargeat P."/>
            <person name="Nagy L.G."/>
            <person name="Floudas D."/>
            <person name="Copeland A."/>
            <person name="Barry K.W."/>
            <person name="Cichocki N."/>
            <person name="Veneault-Fourrey C."/>
            <person name="LaButti K."/>
            <person name="Lindquist E.A."/>
            <person name="Lipzen A."/>
            <person name="Lundell T."/>
            <person name="Morin E."/>
            <person name="Murat C."/>
            <person name="Sun H."/>
            <person name="Tunlid A."/>
            <person name="Henrissat B."/>
            <person name="Grigoriev I.V."/>
            <person name="Hibbett D.S."/>
            <person name="Martin F."/>
            <person name="Nordberg H.P."/>
            <person name="Cantor M.N."/>
            <person name="Hua S.X."/>
        </authorList>
    </citation>
    <scope>NUCLEOTIDE SEQUENCE [LARGE SCALE GENOMIC DNA]</scope>
    <source>
        <strain evidence="1 2">Ve08.2h10</strain>
    </source>
</reference>
<dbReference type="InParanoid" id="A0A0D0DHH1"/>
<dbReference type="Proteomes" id="UP000054538">
    <property type="component" value="Unassembled WGS sequence"/>
</dbReference>
<protein>
    <submittedName>
        <fullName evidence="1">Uncharacterized protein</fullName>
    </submittedName>
</protein>
<proteinExistence type="predicted"/>
<organism evidence="1 2">
    <name type="scientific">Paxillus rubicundulus Ve08.2h10</name>
    <dbReference type="NCBI Taxonomy" id="930991"/>
    <lineage>
        <taxon>Eukaryota</taxon>
        <taxon>Fungi</taxon>
        <taxon>Dikarya</taxon>
        <taxon>Basidiomycota</taxon>
        <taxon>Agaricomycotina</taxon>
        <taxon>Agaricomycetes</taxon>
        <taxon>Agaricomycetidae</taxon>
        <taxon>Boletales</taxon>
        <taxon>Paxilineae</taxon>
        <taxon>Paxillaceae</taxon>
        <taxon>Paxillus</taxon>
    </lineage>
</organism>
<gene>
    <name evidence="1" type="ORF">PAXRUDRAFT_157424</name>
</gene>
<dbReference type="InterPro" id="IPR041078">
    <property type="entry name" value="Plavaka"/>
</dbReference>
<dbReference type="STRING" id="930991.A0A0D0DHH1"/>
<sequence>IAKDPETHESMFVPIILGSDKMTVSVATGQNDLYPLYMSINNVHNSVRCTHWNALMLVGFFAMPKSKLVMF</sequence>
<dbReference type="HOGENOM" id="CLU_202886_0_0_1"/>
<dbReference type="Pfam" id="PF18759">
    <property type="entry name" value="Plavaka"/>
    <property type="match status" value="1"/>
</dbReference>
<accession>A0A0D0DHH1</accession>
<dbReference type="AlphaFoldDB" id="A0A0D0DHH1"/>
<evidence type="ECO:0000313" key="2">
    <source>
        <dbReference type="Proteomes" id="UP000054538"/>
    </source>
</evidence>
<evidence type="ECO:0000313" key="1">
    <source>
        <dbReference type="EMBL" id="KIK80884.1"/>
    </source>
</evidence>
<name>A0A0D0DHH1_9AGAM</name>
<dbReference type="OrthoDB" id="3199698at2759"/>
<dbReference type="EMBL" id="KN825911">
    <property type="protein sequence ID" value="KIK80884.1"/>
    <property type="molecule type" value="Genomic_DNA"/>
</dbReference>
<feature type="non-terminal residue" evidence="1">
    <location>
        <position position="1"/>
    </location>
</feature>
<reference evidence="2" key="2">
    <citation type="submission" date="2015-01" db="EMBL/GenBank/DDBJ databases">
        <title>Evolutionary Origins and Diversification of the Mycorrhizal Mutualists.</title>
        <authorList>
            <consortium name="DOE Joint Genome Institute"/>
            <consortium name="Mycorrhizal Genomics Consortium"/>
            <person name="Kohler A."/>
            <person name="Kuo A."/>
            <person name="Nagy L.G."/>
            <person name="Floudas D."/>
            <person name="Copeland A."/>
            <person name="Barry K.W."/>
            <person name="Cichocki N."/>
            <person name="Veneault-Fourrey C."/>
            <person name="LaButti K."/>
            <person name="Lindquist E.A."/>
            <person name="Lipzen A."/>
            <person name="Lundell T."/>
            <person name="Morin E."/>
            <person name="Murat C."/>
            <person name="Riley R."/>
            <person name="Ohm R."/>
            <person name="Sun H."/>
            <person name="Tunlid A."/>
            <person name="Henrissat B."/>
            <person name="Grigoriev I.V."/>
            <person name="Hibbett D.S."/>
            <person name="Martin F."/>
        </authorList>
    </citation>
    <scope>NUCLEOTIDE SEQUENCE [LARGE SCALE GENOMIC DNA]</scope>
    <source>
        <strain evidence="2">Ve08.2h10</strain>
    </source>
</reference>